<dbReference type="PANTHER" id="PTHR44873">
    <property type="entry name" value="DNAJ HOMOLOG SUBFAMILY C MEMBER 30, MITOCHONDRIAL"/>
    <property type="match status" value="1"/>
</dbReference>
<dbReference type="PROSITE" id="PS50076">
    <property type="entry name" value="DNAJ_2"/>
    <property type="match status" value="1"/>
</dbReference>
<keyword evidence="1" id="KW-0175">Coiled coil</keyword>
<sequence>MSSRVARYQLLLAVSSLLVSACFGFVGKELTLRTRNAHLPLRYASPINNGDNQGSYSALKEEAKSKTLYEILGAPATATREELKKCYVKKAKLSHPDAQIANAGSNNTITDKLDFNEIAQAWNILGDDKLRRRYDRELRAQAFSESAQRFANENLERAVPAMANMVDNFAAPFLRRTTATTWAVGQAVAKEVSSHENVELSDTWKKAVQAGQEVGRFMDGVDLKEKSKDLQSQAQDQLKRGTEIEDELDALTERRLLATLQSKDFFLSSDEATDVLNRLSIESENPTLLGRAMMRNTIEQEIRLLQVAEAKFSEKLKEYEATDKEWNTLLNKQDEAKMNLSKHKMEEMEARRALERAQRQVSEAKSQLLTSTNALRGIEQSVRKNAFEMDRMTSTLSQKQEKVRASLKKKVDQARGGMEVEYLTEDDLTALRRREIQLVGEQNQTRRKATQLQTEAESLKKQADNAEPVNGQQGEE</sequence>
<dbReference type="InterPro" id="IPR001623">
    <property type="entry name" value="DnaJ_domain"/>
</dbReference>
<dbReference type="InterPro" id="IPR018253">
    <property type="entry name" value="DnaJ_domain_CS"/>
</dbReference>
<dbReference type="PRINTS" id="PR00625">
    <property type="entry name" value="JDOMAIN"/>
</dbReference>
<keyword evidence="5" id="KW-1185">Reference proteome</keyword>
<protein>
    <recommendedName>
        <fullName evidence="3">J domain-containing protein</fullName>
    </recommendedName>
</protein>
<reference evidence="4" key="1">
    <citation type="submission" date="2023-08" db="EMBL/GenBank/DDBJ databases">
        <authorList>
            <person name="Audoor S."/>
            <person name="Bilcke G."/>
        </authorList>
    </citation>
    <scope>NUCLEOTIDE SEQUENCE</scope>
</reference>
<dbReference type="Gene3D" id="1.10.287.110">
    <property type="entry name" value="DnaJ domain"/>
    <property type="match status" value="1"/>
</dbReference>
<feature type="coiled-coil region" evidence="1">
    <location>
        <begin position="331"/>
        <end position="374"/>
    </location>
</feature>
<dbReference type="SUPFAM" id="SSF46565">
    <property type="entry name" value="Chaperone J-domain"/>
    <property type="match status" value="1"/>
</dbReference>
<dbReference type="CDD" id="cd06257">
    <property type="entry name" value="DnaJ"/>
    <property type="match status" value="1"/>
</dbReference>
<evidence type="ECO:0000313" key="4">
    <source>
        <dbReference type="EMBL" id="CAJ1923858.1"/>
    </source>
</evidence>
<dbReference type="AlphaFoldDB" id="A0AAD2FFZ2"/>
<evidence type="ECO:0000256" key="1">
    <source>
        <dbReference type="SAM" id="Coils"/>
    </source>
</evidence>
<dbReference type="PANTHER" id="PTHR44873:SF1">
    <property type="entry name" value="DNAJ HOMOLOG SUBFAMILY C MEMBER 30, MITOCHONDRIAL"/>
    <property type="match status" value="1"/>
</dbReference>
<dbReference type="PROSITE" id="PS00636">
    <property type="entry name" value="DNAJ_1"/>
    <property type="match status" value="1"/>
</dbReference>
<comment type="caution">
    <text evidence="4">The sequence shown here is derived from an EMBL/GenBank/DDBJ whole genome shotgun (WGS) entry which is preliminary data.</text>
</comment>
<accession>A0AAD2FFZ2</accession>
<evidence type="ECO:0000313" key="5">
    <source>
        <dbReference type="Proteomes" id="UP001295423"/>
    </source>
</evidence>
<dbReference type="Proteomes" id="UP001295423">
    <property type="component" value="Unassembled WGS sequence"/>
</dbReference>
<gene>
    <name evidence="4" type="ORF">CYCCA115_LOCUS1055</name>
</gene>
<feature type="domain" description="J" evidence="3">
    <location>
        <begin position="67"/>
        <end position="138"/>
    </location>
</feature>
<dbReference type="Pfam" id="PF00226">
    <property type="entry name" value="DnaJ"/>
    <property type="match status" value="1"/>
</dbReference>
<dbReference type="InterPro" id="IPR036869">
    <property type="entry name" value="J_dom_sf"/>
</dbReference>
<name>A0AAD2FFZ2_9STRA</name>
<dbReference type="SMART" id="SM00271">
    <property type="entry name" value="DnaJ"/>
    <property type="match status" value="1"/>
</dbReference>
<dbReference type="PROSITE" id="PS51257">
    <property type="entry name" value="PROKAR_LIPOPROTEIN"/>
    <property type="match status" value="1"/>
</dbReference>
<evidence type="ECO:0000256" key="2">
    <source>
        <dbReference type="SAM" id="MobiDB-lite"/>
    </source>
</evidence>
<dbReference type="InterPro" id="IPR053025">
    <property type="entry name" value="Mito_ATP_Synthase-Asso"/>
</dbReference>
<evidence type="ECO:0000259" key="3">
    <source>
        <dbReference type="PROSITE" id="PS50076"/>
    </source>
</evidence>
<dbReference type="EMBL" id="CAKOGP040000002">
    <property type="protein sequence ID" value="CAJ1923858.1"/>
    <property type="molecule type" value="Genomic_DNA"/>
</dbReference>
<feature type="region of interest" description="Disordered" evidence="2">
    <location>
        <begin position="439"/>
        <end position="476"/>
    </location>
</feature>
<organism evidence="4 5">
    <name type="scientific">Cylindrotheca closterium</name>
    <dbReference type="NCBI Taxonomy" id="2856"/>
    <lineage>
        <taxon>Eukaryota</taxon>
        <taxon>Sar</taxon>
        <taxon>Stramenopiles</taxon>
        <taxon>Ochrophyta</taxon>
        <taxon>Bacillariophyta</taxon>
        <taxon>Bacillariophyceae</taxon>
        <taxon>Bacillariophycidae</taxon>
        <taxon>Bacillariales</taxon>
        <taxon>Bacillariaceae</taxon>
        <taxon>Cylindrotheca</taxon>
    </lineage>
</organism>
<proteinExistence type="predicted"/>